<evidence type="ECO:0000313" key="2">
    <source>
        <dbReference type="Proteomes" id="UP001302494"/>
    </source>
</evidence>
<organism evidence="1 2">
    <name type="scientific">Candidatus Nitrospira neomarina</name>
    <dbReference type="NCBI Taxonomy" id="3020899"/>
    <lineage>
        <taxon>Bacteria</taxon>
        <taxon>Pseudomonadati</taxon>
        <taxon>Nitrospirota</taxon>
        <taxon>Nitrospiria</taxon>
        <taxon>Nitrospirales</taxon>
        <taxon>Nitrospiraceae</taxon>
        <taxon>Nitrospira</taxon>
    </lineage>
</organism>
<accession>A0AA96GGF2</accession>
<reference evidence="1 2" key="1">
    <citation type="submission" date="2023-01" db="EMBL/GenBank/DDBJ databases">
        <title>Cultivation and genomic characterization of new, ubiquitous marine nitrite-oxidizing bacteria from the Nitrospirales.</title>
        <authorList>
            <person name="Mueller A.J."/>
            <person name="Daebeler A."/>
            <person name="Herbold C.W."/>
            <person name="Kirkegaard R.H."/>
            <person name="Daims H."/>
        </authorList>
    </citation>
    <scope>NUCLEOTIDE SEQUENCE [LARGE SCALE GENOMIC DNA]</scope>
    <source>
        <strain evidence="1 2">DK</strain>
    </source>
</reference>
<dbReference type="KEGG" id="nneo:PQG83_16435"/>
<gene>
    <name evidence="1" type="ORF">PQG83_16435</name>
</gene>
<sequence>MNQYLFPVLFSIGLVWGWGGQSLQATAWASPGTDVFQAFTQHIGAQIGKDKQEFAIADSCTAYFYQLWNKKARPEVERIHFSPLLRTELDLDCVRLFPEGLEQAREAFGNSQQLLSLSLTFYQMALVGDGDDNQEYSAHEIHDLLEAFRLPFQEGRPLGGYMNALTGLFDSIRRDVQFKYLMEGMQVLMNKGYRFSEADQQALNQELN</sequence>
<dbReference type="AlphaFoldDB" id="A0AA96GGF2"/>
<dbReference type="RefSeq" id="WP_312743322.1">
    <property type="nucleotide sequence ID" value="NZ_CP116968.1"/>
</dbReference>
<keyword evidence="2" id="KW-1185">Reference proteome</keyword>
<dbReference type="Proteomes" id="UP001302494">
    <property type="component" value="Chromosome"/>
</dbReference>
<evidence type="ECO:0000313" key="1">
    <source>
        <dbReference type="EMBL" id="WNM61326.1"/>
    </source>
</evidence>
<dbReference type="EMBL" id="CP116968">
    <property type="protein sequence ID" value="WNM61326.1"/>
    <property type="molecule type" value="Genomic_DNA"/>
</dbReference>
<name>A0AA96GGF2_9BACT</name>
<protein>
    <submittedName>
        <fullName evidence="1">Uncharacterized protein</fullName>
    </submittedName>
</protein>
<proteinExistence type="predicted"/>